<dbReference type="EMBL" id="BMHK01000069">
    <property type="protein sequence ID" value="GGC16756.1"/>
    <property type="molecule type" value="Genomic_DNA"/>
</dbReference>
<dbReference type="Pfam" id="PF00440">
    <property type="entry name" value="TetR_N"/>
    <property type="match status" value="1"/>
</dbReference>
<gene>
    <name evidence="4" type="ORF">GCM10011494_39560</name>
</gene>
<feature type="domain" description="HTH tetR-type" evidence="3">
    <location>
        <begin position="1"/>
        <end position="34"/>
    </location>
</feature>
<dbReference type="SUPFAM" id="SSF46689">
    <property type="entry name" value="Homeodomain-like"/>
    <property type="match status" value="1"/>
</dbReference>
<evidence type="ECO:0000313" key="5">
    <source>
        <dbReference type="Proteomes" id="UP000608154"/>
    </source>
</evidence>
<comment type="caution">
    <text evidence="4">The sequence shown here is derived from an EMBL/GenBank/DDBJ whole genome shotgun (WGS) entry which is preliminary data.</text>
</comment>
<dbReference type="PROSITE" id="PS50977">
    <property type="entry name" value="HTH_TETR_2"/>
    <property type="match status" value="1"/>
</dbReference>
<name>A0A916X7E0_9SPHN</name>
<keyword evidence="1 2" id="KW-0238">DNA-binding</keyword>
<evidence type="ECO:0000313" key="4">
    <source>
        <dbReference type="EMBL" id="GGC16756.1"/>
    </source>
</evidence>
<organism evidence="4 5">
    <name type="scientific">Novosphingobium endophyticum</name>
    <dbReference type="NCBI Taxonomy" id="1955250"/>
    <lineage>
        <taxon>Bacteria</taxon>
        <taxon>Pseudomonadati</taxon>
        <taxon>Pseudomonadota</taxon>
        <taxon>Alphaproteobacteria</taxon>
        <taxon>Sphingomonadales</taxon>
        <taxon>Sphingomonadaceae</taxon>
        <taxon>Novosphingobium</taxon>
    </lineage>
</organism>
<reference evidence="4" key="2">
    <citation type="submission" date="2020-09" db="EMBL/GenBank/DDBJ databases">
        <authorList>
            <person name="Sun Q."/>
            <person name="Zhou Y."/>
        </authorList>
    </citation>
    <scope>NUCLEOTIDE SEQUENCE</scope>
    <source>
        <strain evidence="4">CGMCC 1.15095</strain>
    </source>
</reference>
<proteinExistence type="predicted"/>
<evidence type="ECO:0000256" key="1">
    <source>
        <dbReference type="ARBA" id="ARBA00023125"/>
    </source>
</evidence>
<dbReference type="InterPro" id="IPR009057">
    <property type="entry name" value="Homeodomain-like_sf"/>
</dbReference>
<reference evidence="4" key="1">
    <citation type="journal article" date="2014" name="Int. J. Syst. Evol. Microbiol.">
        <title>Complete genome sequence of Corynebacterium casei LMG S-19264T (=DSM 44701T), isolated from a smear-ripened cheese.</title>
        <authorList>
            <consortium name="US DOE Joint Genome Institute (JGI-PGF)"/>
            <person name="Walter F."/>
            <person name="Albersmeier A."/>
            <person name="Kalinowski J."/>
            <person name="Ruckert C."/>
        </authorList>
    </citation>
    <scope>NUCLEOTIDE SEQUENCE</scope>
    <source>
        <strain evidence="4">CGMCC 1.15095</strain>
    </source>
</reference>
<dbReference type="AlphaFoldDB" id="A0A916X7E0"/>
<dbReference type="GO" id="GO:0003677">
    <property type="term" value="F:DNA binding"/>
    <property type="evidence" value="ECO:0007669"/>
    <property type="project" value="UniProtKB-UniRule"/>
</dbReference>
<dbReference type="InterPro" id="IPR001647">
    <property type="entry name" value="HTH_TetR"/>
</dbReference>
<evidence type="ECO:0000259" key="3">
    <source>
        <dbReference type="PROSITE" id="PS50977"/>
    </source>
</evidence>
<evidence type="ECO:0000256" key="2">
    <source>
        <dbReference type="PROSITE-ProRule" id="PRU00335"/>
    </source>
</evidence>
<accession>A0A916X7E0</accession>
<dbReference type="Gene3D" id="1.10.357.10">
    <property type="entry name" value="Tetracycline Repressor, domain 2"/>
    <property type="match status" value="1"/>
</dbReference>
<sequence length="177" mass="19915">MAGQARVSKGTVYARFPGKEALFRRVIEHRIELWSRNASQPDHLMPDDLAGRVRHHAHTLARMFGVEDVQRFGRLVEQGGKNFPELAAFWVEAGTHRFRSLLVRNLSKAAGPELADADWPFVAELVVHGVTGWLSTESMVRKLCDEEIGRYIEKLATAVLRIVYWTEAPGDHEGISA</sequence>
<comment type="caution">
    <text evidence="2">Lacks conserved residue(s) required for the propagation of feature annotation.</text>
</comment>
<keyword evidence="5" id="KW-1185">Reference proteome</keyword>
<dbReference type="Proteomes" id="UP000608154">
    <property type="component" value="Unassembled WGS sequence"/>
</dbReference>
<protein>
    <recommendedName>
        <fullName evidence="3">HTH tetR-type domain-containing protein</fullName>
    </recommendedName>
</protein>